<accession>A0A1F5ZKJ4</accession>
<gene>
    <name evidence="1" type="ORF">A3D77_07350</name>
</gene>
<evidence type="ECO:0000313" key="2">
    <source>
        <dbReference type="Proteomes" id="UP000176923"/>
    </source>
</evidence>
<dbReference type="InterPro" id="IPR003329">
    <property type="entry name" value="Cytidylyl_trans"/>
</dbReference>
<dbReference type="InterPro" id="IPR029044">
    <property type="entry name" value="Nucleotide-diphossugar_trans"/>
</dbReference>
<name>A0A1F5ZKJ4_9BACT</name>
<proteinExistence type="predicted"/>
<sequence length="265" mass="30472">MKTVGCIIARTSSKRLPGKALLKIKEKNLMEYLIGKIRNSKYINSLYICTSNMPEDKVLLDVSRKLGIKSYAGSIESVIDRLLSVAEIEKADSLVRITGDNIFTDETFIDRMIEYKNNNPVVDYIRTEYLPLGVTSEVISVGALRRCRTLVDPKTTQYLMWQMFNPDIFNCAVLLPPPSIRREYNNLSIDTKNDIERTKFILENVNKKGWVSYIDILNLDKKQPIPFFEISEDFSIKVSESLKITFQEYRNLMGEKIKKSAQFSA</sequence>
<protein>
    <recommendedName>
        <fullName evidence="3">Acylneuraminate cytidylyltransferase</fullName>
    </recommendedName>
</protein>
<dbReference type="EMBL" id="MFJL01000041">
    <property type="protein sequence ID" value="OGG12844.1"/>
    <property type="molecule type" value="Genomic_DNA"/>
</dbReference>
<evidence type="ECO:0000313" key="1">
    <source>
        <dbReference type="EMBL" id="OGG12844.1"/>
    </source>
</evidence>
<evidence type="ECO:0008006" key="3">
    <source>
        <dbReference type="Google" id="ProtNLM"/>
    </source>
</evidence>
<dbReference type="GO" id="GO:0005829">
    <property type="term" value="C:cytosol"/>
    <property type="evidence" value="ECO:0007669"/>
    <property type="project" value="TreeGrafter"/>
</dbReference>
<dbReference type="STRING" id="1798382.A3D77_07350"/>
<dbReference type="Pfam" id="PF02348">
    <property type="entry name" value="CTP_transf_3"/>
    <property type="match status" value="1"/>
</dbReference>
<reference evidence="1 2" key="1">
    <citation type="journal article" date="2016" name="Nat. Commun.">
        <title>Thousands of microbial genomes shed light on interconnected biogeochemical processes in an aquifer system.</title>
        <authorList>
            <person name="Anantharaman K."/>
            <person name="Brown C.T."/>
            <person name="Hug L.A."/>
            <person name="Sharon I."/>
            <person name="Castelle C.J."/>
            <person name="Probst A.J."/>
            <person name="Thomas B.C."/>
            <person name="Singh A."/>
            <person name="Wilkins M.J."/>
            <person name="Karaoz U."/>
            <person name="Brodie E.L."/>
            <person name="Williams K.H."/>
            <person name="Hubbard S.S."/>
            <person name="Banfield J.F."/>
        </authorList>
    </citation>
    <scope>NUCLEOTIDE SEQUENCE [LARGE SCALE GENOMIC DNA]</scope>
</reference>
<organism evidence="1 2">
    <name type="scientific">Candidatus Gottesmanbacteria bacterium RIFCSPHIGHO2_02_FULL_39_11</name>
    <dbReference type="NCBI Taxonomy" id="1798382"/>
    <lineage>
        <taxon>Bacteria</taxon>
        <taxon>Candidatus Gottesmaniibacteriota</taxon>
    </lineage>
</organism>
<dbReference type="PANTHER" id="PTHR42866">
    <property type="entry name" value="3-DEOXY-MANNO-OCTULOSONATE CYTIDYLYLTRANSFERASE"/>
    <property type="match status" value="1"/>
</dbReference>
<dbReference type="SUPFAM" id="SSF53448">
    <property type="entry name" value="Nucleotide-diphospho-sugar transferases"/>
    <property type="match status" value="1"/>
</dbReference>
<dbReference type="PANTHER" id="PTHR42866:SF1">
    <property type="entry name" value="SPORE COAT POLYSACCHARIDE BIOSYNTHESIS PROTEIN SPSF"/>
    <property type="match status" value="1"/>
</dbReference>
<comment type="caution">
    <text evidence="1">The sequence shown here is derived from an EMBL/GenBank/DDBJ whole genome shotgun (WGS) entry which is preliminary data.</text>
</comment>
<dbReference type="Gene3D" id="3.90.550.10">
    <property type="entry name" value="Spore Coat Polysaccharide Biosynthesis Protein SpsA, Chain A"/>
    <property type="match status" value="1"/>
</dbReference>
<dbReference type="AlphaFoldDB" id="A0A1F5ZKJ4"/>
<dbReference type="Proteomes" id="UP000176923">
    <property type="component" value="Unassembled WGS sequence"/>
</dbReference>